<dbReference type="EMBL" id="WIUZ02000001">
    <property type="protein sequence ID" value="KAF9792041.1"/>
    <property type="molecule type" value="Genomic_DNA"/>
</dbReference>
<dbReference type="AlphaFoldDB" id="A0A9P6HSC8"/>
<dbReference type="InterPro" id="IPR041078">
    <property type="entry name" value="Plavaka"/>
</dbReference>
<feature type="region of interest" description="Disordered" evidence="1">
    <location>
        <begin position="665"/>
        <end position="740"/>
    </location>
</feature>
<evidence type="ECO:0000313" key="3">
    <source>
        <dbReference type="Proteomes" id="UP000736335"/>
    </source>
</evidence>
<proteinExistence type="predicted"/>
<feature type="compositionally biased region" description="Acidic residues" evidence="1">
    <location>
        <begin position="668"/>
        <end position="690"/>
    </location>
</feature>
<reference evidence="2" key="1">
    <citation type="journal article" date="2020" name="Nat. Commun.">
        <title>Large-scale genome sequencing of mycorrhizal fungi provides insights into the early evolution of symbiotic traits.</title>
        <authorList>
            <person name="Miyauchi S."/>
            <person name="Kiss E."/>
            <person name="Kuo A."/>
            <person name="Drula E."/>
            <person name="Kohler A."/>
            <person name="Sanchez-Garcia M."/>
            <person name="Morin E."/>
            <person name="Andreopoulos B."/>
            <person name="Barry K.W."/>
            <person name="Bonito G."/>
            <person name="Buee M."/>
            <person name="Carver A."/>
            <person name="Chen C."/>
            <person name="Cichocki N."/>
            <person name="Clum A."/>
            <person name="Culley D."/>
            <person name="Crous P.W."/>
            <person name="Fauchery L."/>
            <person name="Girlanda M."/>
            <person name="Hayes R.D."/>
            <person name="Keri Z."/>
            <person name="LaButti K."/>
            <person name="Lipzen A."/>
            <person name="Lombard V."/>
            <person name="Magnuson J."/>
            <person name="Maillard F."/>
            <person name="Murat C."/>
            <person name="Nolan M."/>
            <person name="Ohm R.A."/>
            <person name="Pangilinan J."/>
            <person name="Pereira M.F."/>
            <person name="Perotto S."/>
            <person name="Peter M."/>
            <person name="Pfister S."/>
            <person name="Riley R."/>
            <person name="Sitrit Y."/>
            <person name="Stielow J.B."/>
            <person name="Szollosi G."/>
            <person name="Zifcakova L."/>
            <person name="Stursova M."/>
            <person name="Spatafora J.W."/>
            <person name="Tedersoo L."/>
            <person name="Vaario L.M."/>
            <person name="Yamada A."/>
            <person name="Yan M."/>
            <person name="Wang P."/>
            <person name="Xu J."/>
            <person name="Bruns T."/>
            <person name="Baldrian P."/>
            <person name="Vilgalys R."/>
            <person name="Dunand C."/>
            <person name="Henrissat B."/>
            <person name="Grigoriev I.V."/>
            <person name="Hibbett D."/>
            <person name="Nagy L.G."/>
            <person name="Martin F.M."/>
        </authorList>
    </citation>
    <scope>NUCLEOTIDE SEQUENCE</scope>
    <source>
        <strain evidence="2">UH-Tt-Lm1</strain>
    </source>
</reference>
<name>A0A9P6HSC8_9AGAM</name>
<organism evidence="2 3">
    <name type="scientific">Thelephora terrestris</name>
    <dbReference type="NCBI Taxonomy" id="56493"/>
    <lineage>
        <taxon>Eukaryota</taxon>
        <taxon>Fungi</taxon>
        <taxon>Dikarya</taxon>
        <taxon>Basidiomycota</taxon>
        <taxon>Agaricomycotina</taxon>
        <taxon>Agaricomycetes</taxon>
        <taxon>Thelephorales</taxon>
        <taxon>Thelephoraceae</taxon>
        <taxon>Thelephora</taxon>
    </lineage>
</organism>
<protein>
    <submittedName>
        <fullName evidence="2">Uncharacterized protein</fullName>
    </submittedName>
</protein>
<dbReference type="Proteomes" id="UP000736335">
    <property type="component" value="Unassembled WGS sequence"/>
</dbReference>
<reference evidence="2" key="2">
    <citation type="submission" date="2020-11" db="EMBL/GenBank/DDBJ databases">
        <authorList>
            <consortium name="DOE Joint Genome Institute"/>
            <person name="Kuo A."/>
            <person name="Miyauchi S."/>
            <person name="Kiss E."/>
            <person name="Drula E."/>
            <person name="Kohler A."/>
            <person name="Sanchez-Garcia M."/>
            <person name="Andreopoulos B."/>
            <person name="Barry K.W."/>
            <person name="Bonito G."/>
            <person name="Buee M."/>
            <person name="Carver A."/>
            <person name="Chen C."/>
            <person name="Cichocki N."/>
            <person name="Clum A."/>
            <person name="Culley D."/>
            <person name="Crous P.W."/>
            <person name="Fauchery L."/>
            <person name="Girlanda M."/>
            <person name="Hayes R."/>
            <person name="Keri Z."/>
            <person name="Labutti K."/>
            <person name="Lipzen A."/>
            <person name="Lombard V."/>
            <person name="Magnuson J."/>
            <person name="Maillard F."/>
            <person name="Morin E."/>
            <person name="Murat C."/>
            <person name="Nolan M."/>
            <person name="Ohm R."/>
            <person name="Pangilinan J."/>
            <person name="Pereira M."/>
            <person name="Perotto S."/>
            <person name="Peter M."/>
            <person name="Riley R."/>
            <person name="Sitrit Y."/>
            <person name="Stielow B."/>
            <person name="Szollosi G."/>
            <person name="Zifcakova L."/>
            <person name="Stursova M."/>
            <person name="Spatafora J.W."/>
            <person name="Tedersoo L."/>
            <person name="Vaario L.-M."/>
            <person name="Yamada A."/>
            <person name="Yan M."/>
            <person name="Wang P."/>
            <person name="Xu J."/>
            <person name="Bruns T."/>
            <person name="Baldrian P."/>
            <person name="Vilgalys R."/>
            <person name="Henrissat B."/>
            <person name="Grigoriev I.V."/>
            <person name="Hibbett D."/>
            <person name="Nagy L.G."/>
            <person name="Martin F.M."/>
        </authorList>
    </citation>
    <scope>NUCLEOTIDE SEQUENCE</scope>
    <source>
        <strain evidence="2">UH-Tt-Lm1</strain>
    </source>
</reference>
<feature type="compositionally biased region" description="Basic and acidic residues" evidence="1">
    <location>
        <begin position="701"/>
        <end position="727"/>
    </location>
</feature>
<comment type="caution">
    <text evidence="2">The sequence shown here is derived from an EMBL/GenBank/DDBJ whole genome shotgun (WGS) entry which is preliminary data.</text>
</comment>
<dbReference type="OrthoDB" id="3199698at2759"/>
<evidence type="ECO:0000313" key="2">
    <source>
        <dbReference type="EMBL" id="KAF9792041.1"/>
    </source>
</evidence>
<accession>A0A9P6HSC8</accession>
<dbReference type="Pfam" id="PF18759">
    <property type="entry name" value="Plavaka"/>
    <property type="match status" value="1"/>
</dbReference>
<keyword evidence="3" id="KW-1185">Reference proteome</keyword>
<gene>
    <name evidence="2" type="ORF">BJ322DRAFT_1097338</name>
</gene>
<evidence type="ECO:0000256" key="1">
    <source>
        <dbReference type="SAM" id="MobiDB-lite"/>
    </source>
</evidence>
<sequence>MERTLVGCFGRRGVDEASCAGDISGIPGRADLFFPRVTIGSPKNLPPEPDWYVQVPTVASHCTDFFEGLRCDRHGQFLPPNTPPEPQTAKANDDWSPFASRAGFELAEFLFTEAELSQKKIDKLLELWVATLLPHGSSPPITTHQQLHQQIDAVELGNLRWENTSLGYDGPLPETTRVPEWMTAKYDVWYRDPREVVKNMLSNTDFNGHMDYTAYQEFNSEKRQYGNMMSGDWSWQADDIAQDPSTHGSMFVPIILGSDKTTVSVATGQNDFHPVYFSIGNIQNHIRRAHKNGLVLLGFLPIPKGAKKDTDTEEFRNFRRDLTHRSIATMLLRLKPFMTNPDIIQCPDRYFRRVIYGLGPHISDYPEQAALGWILYGWCPTCLAHPDSLDTPCPHRSAVHTDVLLGLHDDETLRRLYGIVPGAMPYTGYFPRADIYENITPDLLHQLIKGVYKDHLVEWVGKLLEHVHGIAGGARAIDEIDRRIALAPPYPGLRRFKQGRGFSQWTGDDSKALMKVYLNAIQAFVPPEVVKTVSAFLEFCYIARRNIITEDSLEQLNIALHNFHQSRQIFSGTVRGEGLSGFSLPRQHAMNFGSPNGLCSSITESKHIAAVKRPWRRSNKHAPLQQMLRTNERLDKIAAARVDFTARGMLADSCLVQVIRDILGSSEDSMDEDSSDSETDSDSYEEDGLDGENPPSNSNNTDHDTDGSRDSDNNDNDNDHSDDHHDNDDDDHGPVESGPLMNEVRFVGRKAARKDYPPSLRAIGLKIGQHNLLDLTRRFLHYQLNPTSTIEPNHLTLAECPMIQESRVSIYHSAAAMFRAPSNPSGPGGMYREVIRSTPFWPRGDIPGPRRDCVFVDMGDSGSVGMKGLLVARVYLFFRFSHSGVDYPCALVHWFTTSDEPDPDTNLWIVQPETIRHGVRHMGVIHIDSIVRGAHLLPRFPSDAPVYREINYTNVLDLFSSFYVNKYIDHHAFEIAF</sequence>